<dbReference type="GO" id="GO:0006654">
    <property type="term" value="P:phosphatidic acid biosynthetic process"/>
    <property type="evidence" value="ECO:0007669"/>
    <property type="project" value="TreeGrafter"/>
</dbReference>
<protein>
    <submittedName>
        <fullName evidence="2">Alpha/beta-hydrolase</fullName>
    </submittedName>
</protein>
<dbReference type="SUPFAM" id="SSF53474">
    <property type="entry name" value="alpha/beta-Hydrolases"/>
    <property type="match status" value="1"/>
</dbReference>
<evidence type="ECO:0000313" key="3">
    <source>
        <dbReference type="Proteomes" id="UP000094285"/>
    </source>
</evidence>
<dbReference type="PANTHER" id="PTHR42886">
    <property type="entry name" value="RE40534P-RELATED"/>
    <property type="match status" value="1"/>
</dbReference>
<evidence type="ECO:0000259" key="1">
    <source>
        <dbReference type="Pfam" id="PF00561"/>
    </source>
</evidence>
<dbReference type="GeneID" id="30984994"/>
<dbReference type="RefSeq" id="XP_020064204.1">
    <property type="nucleotide sequence ID" value="XM_020210858.1"/>
</dbReference>
<dbReference type="GO" id="GO:0042171">
    <property type="term" value="F:lysophosphatidic acid acyltransferase activity"/>
    <property type="evidence" value="ECO:0007669"/>
    <property type="project" value="TreeGrafter"/>
</dbReference>
<dbReference type="Gene3D" id="3.40.50.1820">
    <property type="entry name" value="alpha/beta hydrolase"/>
    <property type="match status" value="1"/>
</dbReference>
<dbReference type="InterPro" id="IPR029058">
    <property type="entry name" value="AB_hydrolase_fold"/>
</dbReference>
<dbReference type="EMBL" id="KV453912">
    <property type="protein sequence ID" value="ODV79082.1"/>
    <property type="molecule type" value="Genomic_DNA"/>
</dbReference>
<dbReference type="OrthoDB" id="7457040at2759"/>
<gene>
    <name evidence="2" type="ORF">CANTADRAFT_6260</name>
</gene>
<accession>A0A1E4SI22</accession>
<dbReference type="PANTHER" id="PTHR42886:SF23">
    <property type="entry name" value="1-ACYLGLYCEROL-3-PHOSPHATE O-ACYLTRANSFERASE ICT1-RELATED"/>
    <property type="match status" value="1"/>
</dbReference>
<proteinExistence type="predicted"/>
<sequence length="465" mass="53192">MSHATPESPASLINESIAAKTGPVYRWRNSVTDYFHQTWSSFYSDEQVESRLLSLLPFYPESDSTRTSRIINTDVSDGKFIHEFYIENTQPPNEQSPETLDIVLVHGYAASLGLFIDNYDTLSSIPGIRIHAIDLPGFGFSSRSKFPTDLKTSQEDILKVEDWFIDAIEEWRIKRNINKFTLMGHSFGGYLTSAYTLKYNKPITDDTGDSHNLIDKLVLISPCGFERNKYSLLKDSKTAGLAISKQDREKQNELTAPEAYDDKDLSEALANQEQIVHNEVEIEVSPMEMRVDNVVQKRSGRIMQSLWDKHVSPFSLIRNGGILKSKWISGWTTRRFGHVYHRNPEHFQIIHDYIYRVFNGKGSGEFAITRVYAFAALARLPLLDRCPEEFVNMNLPTLLMYGDSDWMDEKAGLRMQKEINTLSQKKYSIDLSSYSLVPNAGHHLYLDNPPVFSEDVFKFIGAKQK</sequence>
<organism evidence="2 3">
    <name type="scientific">Suhomyces tanzawaensis NRRL Y-17324</name>
    <dbReference type="NCBI Taxonomy" id="984487"/>
    <lineage>
        <taxon>Eukaryota</taxon>
        <taxon>Fungi</taxon>
        <taxon>Dikarya</taxon>
        <taxon>Ascomycota</taxon>
        <taxon>Saccharomycotina</taxon>
        <taxon>Pichiomycetes</taxon>
        <taxon>Debaryomycetaceae</taxon>
        <taxon>Suhomyces</taxon>
    </lineage>
</organism>
<dbReference type="GO" id="GO:0005743">
    <property type="term" value="C:mitochondrial inner membrane"/>
    <property type="evidence" value="ECO:0007669"/>
    <property type="project" value="TreeGrafter"/>
</dbReference>
<keyword evidence="2" id="KW-0378">Hydrolase</keyword>
<dbReference type="GO" id="GO:0004623">
    <property type="term" value="F:phospholipase A2 activity"/>
    <property type="evidence" value="ECO:0007669"/>
    <property type="project" value="TreeGrafter"/>
</dbReference>
<evidence type="ECO:0000313" key="2">
    <source>
        <dbReference type="EMBL" id="ODV79082.1"/>
    </source>
</evidence>
<dbReference type="Pfam" id="PF00561">
    <property type="entry name" value="Abhydrolase_1"/>
    <property type="match status" value="1"/>
</dbReference>
<reference evidence="3" key="1">
    <citation type="submission" date="2016-05" db="EMBL/GenBank/DDBJ databases">
        <title>Comparative genomics of biotechnologically important yeasts.</title>
        <authorList>
            <consortium name="DOE Joint Genome Institute"/>
            <person name="Riley R."/>
            <person name="Haridas S."/>
            <person name="Wolfe K.H."/>
            <person name="Lopes M.R."/>
            <person name="Hittinger C.T."/>
            <person name="Goker M."/>
            <person name="Salamov A."/>
            <person name="Wisecaver J."/>
            <person name="Long T.M."/>
            <person name="Aerts A.L."/>
            <person name="Barry K."/>
            <person name="Choi C."/>
            <person name="Clum A."/>
            <person name="Coughlan A.Y."/>
            <person name="Deshpande S."/>
            <person name="Douglass A.P."/>
            <person name="Hanson S.J."/>
            <person name="Klenk H.-P."/>
            <person name="Labutti K."/>
            <person name="Lapidus A."/>
            <person name="Lindquist E."/>
            <person name="Lipzen A."/>
            <person name="Meier-Kolthoff J.P."/>
            <person name="Ohm R.A."/>
            <person name="Otillar R.P."/>
            <person name="Pangilinan J."/>
            <person name="Peng Y."/>
            <person name="Rokas A."/>
            <person name="Rosa C.A."/>
            <person name="Scheuner C."/>
            <person name="Sibirny A.A."/>
            <person name="Slot J.C."/>
            <person name="Stielow J.B."/>
            <person name="Sun H."/>
            <person name="Kurtzman C.P."/>
            <person name="Blackwell M."/>
            <person name="Grigoriev I.V."/>
            <person name="Jeffries T.W."/>
        </authorList>
    </citation>
    <scope>NUCLEOTIDE SEQUENCE [LARGE SCALE GENOMIC DNA]</scope>
    <source>
        <strain evidence="3">NRRL Y-17324</strain>
    </source>
</reference>
<dbReference type="GO" id="GO:0055088">
    <property type="term" value="P:lipid homeostasis"/>
    <property type="evidence" value="ECO:0007669"/>
    <property type="project" value="TreeGrafter"/>
</dbReference>
<dbReference type="GO" id="GO:0035965">
    <property type="term" value="P:cardiolipin acyl-chain remodeling"/>
    <property type="evidence" value="ECO:0007669"/>
    <property type="project" value="TreeGrafter"/>
</dbReference>
<keyword evidence="3" id="KW-1185">Reference proteome</keyword>
<dbReference type="AlphaFoldDB" id="A0A1E4SI22"/>
<dbReference type="STRING" id="984487.A0A1E4SI22"/>
<feature type="domain" description="AB hydrolase-1" evidence="1">
    <location>
        <begin position="102"/>
        <end position="449"/>
    </location>
</feature>
<name>A0A1E4SI22_9ASCO</name>
<dbReference type="InterPro" id="IPR000073">
    <property type="entry name" value="AB_hydrolase_1"/>
</dbReference>
<dbReference type="Proteomes" id="UP000094285">
    <property type="component" value="Unassembled WGS sequence"/>
</dbReference>